<gene>
    <name evidence="1" type="ORF">ICC18_28025</name>
</gene>
<dbReference type="EMBL" id="JACVVD010000014">
    <property type="protein sequence ID" value="MBD0383908.1"/>
    <property type="molecule type" value="Genomic_DNA"/>
</dbReference>
<dbReference type="RefSeq" id="WP_188177694.1">
    <property type="nucleotide sequence ID" value="NZ_JACVVD010000014.1"/>
</dbReference>
<sequence>MNKQTHYPSYDVMKEQDAWDAHTRSIVNARLLHEHKYHFLSTVEAECLRAWCALLMNDDRGEIIQYVLSHIDESLAGNKGEGQRKKGVPPAKVLLREGLKAIDESGWMTDSRPFFQLDESKQRQIMQEISDGALASTEAWEGIPQKELFQKLLVLTVEAYYSHPQVWSEIGYGGPAYPRGYVRADFGQLDPWEAVKQP</sequence>
<evidence type="ECO:0000313" key="1">
    <source>
        <dbReference type="EMBL" id="MBD0383908.1"/>
    </source>
</evidence>
<dbReference type="InterPro" id="IPR027056">
    <property type="entry name" value="Gluconate_2DH_su3"/>
</dbReference>
<reference evidence="1" key="1">
    <citation type="submission" date="2020-09" db="EMBL/GenBank/DDBJ databases">
        <title>Draft Genome Sequence of Paenibacillus sp. WST5.</title>
        <authorList>
            <person name="Bao Z."/>
        </authorList>
    </citation>
    <scope>NUCLEOTIDE SEQUENCE</scope>
    <source>
        <strain evidence="1">WST5</strain>
    </source>
</reference>
<organism evidence="1 2">
    <name type="scientific">Paenibacillus sedimenti</name>
    <dbReference type="NCBI Taxonomy" id="2770274"/>
    <lineage>
        <taxon>Bacteria</taxon>
        <taxon>Bacillati</taxon>
        <taxon>Bacillota</taxon>
        <taxon>Bacilli</taxon>
        <taxon>Bacillales</taxon>
        <taxon>Paenibacillaceae</taxon>
        <taxon>Paenibacillus</taxon>
    </lineage>
</organism>
<accession>A0A926QMG6</accession>
<comment type="caution">
    <text evidence="1">The sequence shown here is derived from an EMBL/GenBank/DDBJ whole genome shotgun (WGS) entry which is preliminary data.</text>
</comment>
<evidence type="ECO:0000313" key="2">
    <source>
        <dbReference type="Proteomes" id="UP000650466"/>
    </source>
</evidence>
<proteinExistence type="predicted"/>
<dbReference type="AlphaFoldDB" id="A0A926QMG6"/>
<name>A0A926QMG6_9BACL</name>
<dbReference type="Proteomes" id="UP000650466">
    <property type="component" value="Unassembled WGS sequence"/>
</dbReference>
<protein>
    <submittedName>
        <fullName evidence="1">Gluconate 2-dehydrogenase subunit 3 family protein</fullName>
    </submittedName>
</protein>
<dbReference type="Pfam" id="PF13618">
    <property type="entry name" value="Gluconate_2-dh3"/>
    <property type="match status" value="1"/>
</dbReference>
<keyword evidence="2" id="KW-1185">Reference proteome</keyword>